<sequence>MLSLFLQLVMNLIQSMLNYLSFMMSTSMVSLSVPGVASTIQSMLLQFIYLDTLMTDLWMTDKVQETLSLDEVEDDTPINSFFDDSGFGSQILLLNLGSTLVFLIVLMAQFVAVPALKVVGHWSNRARKLEQNLSRKLMWNGTIRFLIQQFQPLVLSSLINITRKRDFASFGARLSFSLSLLILVIVHISFFLIANLIRTTKDFTNPTYLSKYGTLHEGFHSRTLAKNWSLITMLKWDLMCFILVLLRNYPSSQLQLLLSISLLSTCLQLTTAPQLDKLEQNISLFNELMTSTYLYVMLCLTDYNYESPLREVYGMVLLGSVMVTFMVNIAKVMYGIVMEVWVKIKRKQRAKVIKMRPEIERSKEDKQEERKSEEEGNFQDYEKSQESINEQDTAEQMQKEQNIDEVQQRNKIRKVVKIQQAEKPLNKVEAQNLIEQILLRAQKRKI</sequence>
<evidence type="ECO:0000256" key="1">
    <source>
        <dbReference type="SAM" id="MobiDB-lite"/>
    </source>
</evidence>
<name>A0A8J8NES0_HALGN</name>
<feature type="transmembrane region" description="Helical" evidence="2">
    <location>
        <begin position="20"/>
        <end position="49"/>
    </location>
</feature>
<feature type="transmembrane region" description="Helical" evidence="2">
    <location>
        <begin position="284"/>
        <end position="303"/>
    </location>
</feature>
<feature type="compositionally biased region" description="Basic and acidic residues" evidence="1">
    <location>
        <begin position="361"/>
        <end position="385"/>
    </location>
</feature>
<protein>
    <recommendedName>
        <fullName evidence="5">TRP C-terminal domain-containing protein</fullName>
    </recommendedName>
</protein>
<keyword evidence="2" id="KW-0812">Transmembrane</keyword>
<gene>
    <name evidence="3" type="ORF">FGO68_gene16603</name>
</gene>
<keyword evidence="4" id="KW-1185">Reference proteome</keyword>
<proteinExistence type="predicted"/>
<evidence type="ECO:0000313" key="3">
    <source>
        <dbReference type="EMBL" id="TNV73331.1"/>
    </source>
</evidence>
<feature type="transmembrane region" description="Helical" evidence="2">
    <location>
        <begin position="91"/>
        <end position="116"/>
    </location>
</feature>
<feature type="transmembrane region" description="Helical" evidence="2">
    <location>
        <begin position="174"/>
        <end position="197"/>
    </location>
</feature>
<dbReference type="OrthoDB" id="327433at2759"/>
<organism evidence="3 4">
    <name type="scientific">Halteria grandinella</name>
    <dbReference type="NCBI Taxonomy" id="5974"/>
    <lineage>
        <taxon>Eukaryota</taxon>
        <taxon>Sar</taxon>
        <taxon>Alveolata</taxon>
        <taxon>Ciliophora</taxon>
        <taxon>Intramacronucleata</taxon>
        <taxon>Spirotrichea</taxon>
        <taxon>Stichotrichia</taxon>
        <taxon>Sporadotrichida</taxon>
        <taxon>Halteriidae</taxon>
        <taxon>Halteria</taxon>
    </lineage>
</organism>
<comment type="caution">
    <text evidence="3">The sequence shown here is derived from an EMBL/GenBank/DDBJ whole genome shotgun (WGS) entry which is preliminary data.</text>
</comment>
<feature type="region of interest" description="Disordered" evidence="1">
    <location>
        <begin position="361"/>
        <end position="405"/>
    </location>
</feature>
<evidence type="ECO:0008006" key="5">
    <source>
        <dbReference type="Google" id="ProtNLM"/>
    </source>
</evidence>
<dbReference type="AlphaFoldDB" id="A0A8J8NES0"/>
<evidence type="ECO:0000256" key="2">
    <source>
        <dbReference type="SAM" id="Phobius"/>
    </source>
</evidence>
<reference evidence="3" key="1">
    <citation type="submission" date="2019-06" db="EMBL/GenBank/DDBJ databases">
        <authorList>
            <person name="Zheng W."/>
        </authorList>
    </citation>
    <scope>NUCLEOTIDE SEQUENCE</scope>
    <source>
        <strain evidence="3">QDHG01</strain>
    </source>
</reference>
<feature type="transmembrane region" description="Helical" evidence="2">
    <location>
        <begin position="315"/>
        <end position="342"/>
    </location>
</feature>
<feature type="compositionally biased region" description="Polar residues" evidence="1">
    <location>
        <begin position="386"/>
        <end position="396"/>
    </location>
</feature>
<keyword evidence="2" id="KW-1133">Transmembrane helix</keyword>
<accession>A0A8J8NES0</accession>
<dbReference type="EMBL" id="RRYP01019195">
    <property type="protein sequence ID" value="TNV73331.1"/>
    <property type="molecule type" value="Genomic_DNA"/>
</dbReference>
<keyword evidence="2" id="KW-0472">Membrane</keyword>
<dbReference type="Proteomes" id="UP000785679">
    <property type="component" value="Unassembled WGS sequence"/>
</dbReference>
<evidence type="ECO:0000313" key="4">
    <source>
        <dbReference type="Proteomes" id="UP000785679"/>
    </source>
</evidence>